<reference evidence="2 3" key="1">
    <citation type="submission" date="2009-11" db="EMBL/GenBank/DDBJ databases">
        <title>Annotation of Allomyces macrogynus ATCC 38327.</title>
        <authorList>
            <consortium name="The Broad Institute Genome Sequencing Platform"/>
            <person name="Russ C."/>
            <person name="Cuomo C."/>
            <person name="Burger G."/>
            <person name="Gray M.W."/>
            <person name="Holland P.W.H."/>
            <person name="King N."/>
            <person name="Lang F.B.F."/>
            <person name="Roger A.J."/>
            <person name="Ruiz-Trillo I."/>
            <person name="Young S.K."/>
            <person name="Zeng Q."/>
            <person name="Gargeya S."/>
            <person name="Fitzgerald M."/>
            <person name="Haas B."/>
            <person name="Abouelleil A."/>
            <person name="Alvarado L."/>
            <person name="Arachchi H.M."/>
            <person name="Berlin A."/>
            <person name="Chapman S.B."/>
            <person name="Gearin G."/>
            <person name="Goldberg J."/>
            <person name="Griggs A."/>
            <person name="Gujja S."/>
            <person name="Hansen M."/>
            <person name="Heiman D."/>
            <person name="Howarth C."/>
            <person name="Larimer J."/>
            <person name="Lui A."/>
            <person name="MacDonald P.J.P."/>
            <person name="McCowen C."/>
            <person name="Montmayeur A."/>
            <person name="Murphy C."/>
            <person name="Neiman D."/>
            <person name="Pearson M."/>
            <person name="Priest M."/>
            <person name="Roberts A."/>
            <person name="Saif S."/>
            <person name="Shea T."/>
            <person name="Sisk P."/>
            <person name="Stolte C."/>
            <person name="Sykes S."/>
            <person name="Wortman J."/>
            <person name="Nusbaum C."/>
            <person name="Birren B."/>
        </authorList>
    </citation>
    <scope>NUCLEOTIDE SEQUENCE [LARGE SCALE GENOMIC DNA]</scope>
    <source>
        <strain evidence="2 3">ATCC 38327</strain>
    </source>
</reference>
<feature type="region of interest" description="Disordered" evidence="1">
    <location>
        <begin position="213"/>
        <end position="301"/>
    </location>
</feature>
<dbReference type="VEuPathDB" id="FungiDB:AMAG_15394"/>
<feature type="compositionally biased region" description="Low complexity" evidence="1">
    <location>
        <begin position="232"/>
        <end position="251"/>
    </location>
</feature>
<dbReference type="EMBL" id="GG745367">
    <property type="protein sequence ID" value="KNE70638.1"/>
    <property type="molecule type" value="Genomic_DNA"/>
</dbReference>
<organism evidence="2 3">
    <name type="scientific">Allomyces macrogynus (strain ATCC 38327)</name>
    <name type="common">Allomyces javanicus var. macrogynus</name>
    <dbReference type="NCBI Taxonomy" id="578462"/>
    <lineage>
        <taxon>Eukaryota</taxon>
        <taxon>Fungi</taxon>
        <taxon>Fungi incertae sedis</taxon>
        <taxon>Blastocladiomycota</taxon>
        <taxon>Blastocladiomycetes</taxon>
        <taxon>Blastocladiales</taxon>
        <taxon>Blastocladiaceae</taxon>
        <taxon>Allomyces</taxon>
    </lineage>
</organism>
<evidence type="ECO:0000313" key="3">
    <source>
        <dbReference type="Proteomes" id="UP000054350"/>
    </source>
</evidence>
<sequence length="373" mass="40342">MQDDATPRIARSDTGASTASSSSSSTATHPPSADDHAAPTDPAAFSREQLESCLFRDKYFLPGHCFLCAKCLAPDRSTQSPARRPRRSASGTDIIIRSDDDNDDDGGDFEADAGKRSDRARTMCPDGWQCERARQRCSWHAGMGASVKLAKLAAPPEDNVYYQCLPHSPYLDLARRCAKVLKMQEMTWVFCRGPGGCYSIWLRIYKHMKPASARTTPAASPGPVSPAPTPAPARSSRQSAPAAVPSRSSLSSKRERSASPLPPPPPPRPARSGTRADSAIVSSPTHDRTHRDRPPPPNATATVPAAALVRHHLTLVNAQVALQTQRTYLELRTRMHALGYSREEIDREVALARGLGVPGMMGMGMESAGWKSP</sequence>
<feature type="region of interest" description="Disordered" evidence="1">
    <location>
        <begin position="1"/>
        <end position="43"/>
    </location>
</feature>
<evidence type="ECO:0000313" key="2">
    <source>
        <dbReference type="EMBL" id="KNE70638.1"/>
    </source>
</evidence>
<feature type="compositionally biased region" description="Basic and acidic residues" evidence="1">
    <location>
        <begin position="285"/>
        <end position="294"/>
    </location>
</feature>
<feature type="compositionally biased region" description="Pro residues" evidence="1">
    <location>
        <begin position="260"/>
        <end position="269"/>
    </location>
</feature>
<reference evidence="3" key="2">
    <citation type="submission" date="2009-11" db="EMBL/GenBank/DDBJ databases">
        <title>The Genome Sequence of Allomyces macrogynus strain ATCC 38327.</title>
        <authorList>
            <consortium name="The Broad Institute Genome Sequencing Platform"/>
            <person name="Russ C."/>
            <person name="Cuomo C."/>
            <person name="Shea T."/>
            <person name="Young S.K."/>
            <person name="Zeng Q."/>
            <person name="Koehrsen M."/>
            <person name="Haas B."/>
            <person name="Borodovsky M."/>
            <person name="Guigo R."/>
            <person name="Alvarado L."/>
            <person name="Berlin A."/>
            <person name="Borenstein D."/>
            <person name="Chen Z."/>
            <person name="Engels R."/>
            <person name="Freedman E."/>
            <person name="Gellesch M."/>
            <person name="Goldberg J."/>
            <person name="Griggs A."/>
            <person name="Gujja S."/>
            <person name="Heiman D."/>
            <person name="Hepburn T."/>
            <person name="Howarth C."/>
            <person name="Jen D."/>
            <person name="Larson L."/>
            <person name="Lewis B."/>
            <person name="Mehta T."/>
            <person name="Park D."/>
            <person name="Pearson M."/>
            <person name="Roberts A."/>
            <person name="Saif S."/>
            <person name="Shenoy N."/>
            <person name="Sisk P."/>
            <person name="Stolte C."/>
            <person name="Sykes S."/>
            <person name="Walk T."/>
            <person name="White J."/>
            <person name="Yandava C."/>
            <person name="Burger G."/>
            <person name="Gray M.W."/>
            <person name="Holland P.W.H."/>
            <person name="King N."/>
            <person name="Lang F.B.F."/>
            <person name="Roger A.J."/>
            <person name="Ruiz-Trillo I."/>
            <person name="Lander E."/>
            <person name="Nusbaum C."/>
        </authorList>
    </citation>
    <scope>NUCLEOTIDE SEQUENCE [LARGE SCALE GENOMIC DNA]</scope>
    <source>
        <strain evidence="3">ATCC 38327</strain>
    </source>
</reference>
<feature type="compositionally biased region" description="Acidic residues" evidence="1">
    <location>
        <begin position="100"/>
        <end position="111"/>
    </location>
</feature>
<dbReference type="AlphaFoldDB" id="A0A0L0T755"/>
<dbReference type="OrthoDB" id="10481208at2759"/>
<proteinExistence type="predicted"/>
<evidence type="ECO:0000256" key="1">
    <source>
        <dbReference type="SAM" id="MobiDB-lite"/>
    </source>
</evidence>
<name>A0A0L0T755_ALLM3</name>
<keyword evidence="3" id="KW-1185">Reference proteome</keyword>
<protein>
    <submittedName>
        <fullName evidence="2">Uncharacterized protein</fullName>
    </submittedName>
</protein>
<gene>
    <name evidence="2" type="ORF">AMAG_15394</name>
</gene>
<feature type="compositionally biased region" description="Low complexity" evidence="1">
    <location>
        <begin position="213"/>
        <end position="222"/>
    </location>
</feature>
<feature type="compositionally biased region" description="Low complexity" evidence="1">
    <location>
        <begin position="16"/>
        <end position="31"/>
    </location>
</feature>
<feature type="region of interest" description="Disordered" evidence="1">
    <location>
        <begin position="76"/>
        <end position="116"/>
    </location>
</feature>
<dbReference type="Proteomes" id="UP000054350">
    <property type="component" value="Unassembled WGS sequence"/>
</dbReference>
<accession>A0A0L0T755</accession>